<dbReference type="EMBL" id="QGNW01001499">
    <property type="protein sequence ID" value="RVW38946.1"/>
    <property type="molecule type" value="Genomic_DNA"/>
</dbReference>
<dbReference type="PANTHER" id="PTHR46235:SF13">
    <property type="entry name" value="EDM2-LIKE PROTEIN1"/>
    <property type="match status" value="1"/>
</dbReference>
<comment type="caution">
    <text evidence="1">The sequence shown here is derived from an EMBL/GenBank/DDBJ whole genome shotgun (WGS) entry which is preliminary data.</text>
</comment>
<dbReference type="PANTHER" id="PTHR46235">
    <property type="entry name" value="PHD FINGER-CONTAINING PROTEIN DDB_G0268158"/>
    <property type="match status" value="1"/>
</dbReference>
<name>A0A438DTX5_VITVI</name>
<dbReference type="AlphaFoldDB" id="A0A438DTX5"/>
<accession>A0A438DTX5</accession>
<evidence type="ECO:0000313" key="2">
    <source>
        <dbReference type="Proteomes" id="UP000288805"/>
    </source>
</evidence>
<sequence length="317" mass="36567">MTKLEVHRVVKDVDSTKFLRKDVPAKGTQSSLRNYNIKPKQQNIPSKVEKITSLKPSMKRASSSQPLMDAELETRIVDLMKSTTSSFSLEEFREKQKVLCSYSKNVLDSTITQGKVEVSVKAIRTALEKLEKGCSIEDAKAVCEPEVLNQIMRWKRKLKVYLAPFLHGMRYTSFGRHFTKVEKLREVVDRLHWYVQHGDMMMLKGFLKRFTEEQDNLWRNRLDEMMAVGALDKQSGERLLKDISYSFYVATFKNARVTDLWVMDGGSGHYNPCIQKICHDWEVESVGCFRECAHVVLFQGEGKDKLVLRSKRGMILG</sequence>
<protein>
    <submittedName>
        <fullName evidence="1">Protein enhanced downy mildew 2</fullName>
    </submittedName>
</protein>
<organism evidence="1 2">
    <name type="scientific">Vitis vinifera</name>
    <name type="common">Grape</name>
    <dbReference type="NCBI Taxonomy" id="29760"/>
    <lineage>
        <taxon>Eukaryota</taxon>
        <taxon>Viridiplantae</taxon>
        <taxon>Streptophyta</taxon>
        <taxon>Embryophyta</taxon>
        <taxon>Tracheophyta</taxon>
        <taxon>Spermatophyta</taxon>
        <taxon>Magnoliopsida</taxon>
        <taxon>eudicotyledons</taxon>
        <taxon>Gunneridae</taxon>
        <taxon>Pentapetalae</taxon>
        <taxon>rosids</taxon>
        <taxon>Vitales</taxon>
        <taxon>Vitaceae</taxon>
        <taxon>Viteae</taxon>
        <taxon>Vitis</taxon>
    </lineage>
</organism>
<evidence type="ECO:0000313" key="1">
    <source>
        <dbReference type="EMBL" id="RVW38946.1"/>
    </source>
</evidence>
<dbReference type="Proteomes" id="UP000288805">
    <property type="component" value="Unassembled WGS sequence"/>
</dbReference>
<gene>
    <name evidence="1" type="primary">EDM2_5</name>
    <name evidence="1" type="ORF">CK203_073543</name>
</gene>
<reference evidence="1 2" key="1">
    <citation type="journal article" date="2018" name="PLoS Genet.">
        <title>Population sequencing reveals clonal diversity and ancestral inbreeding in the grapevine cultivar Chardonnay.</title>
        <authorList>
            <person name="Roach M.J."/>
            <person name="Johnson D.L."/>
            <person name="Bohlmann J."/>
            <person name="van Vuuren H.J."/>
            <person name="Jones S.J."/>
            <person name="Pretorius I.S."/>
            <person name="Schmidt S.A."/>
            <person name="Borneman A.R."/>
        </authorList>
    </citation>
    <scope>NUCLEOTIDE SEQUENCE [LARGE SCALE GENOMIC DNA]</scope>
    <source>
        <strain evidence="2">cv. Chardonnay</strain>
        <tissue evidence="1">Leaf</tissue>
    </source>
</reference>
<proteinExistence type="predicted"/>